<evidence type="ECO:0000313" key="2">
    <source>
        <dbReference type="Proteomes" id="UP000024404"/>
    </source>
</evidence>
<proteinExistence type="predicted"/>
<reference evidence="1" key="2">
    <citation type="submission" date="2022-06" db="UniProtKB">
        <authorList>
            <consortium name="EnsemblMetazoa"/>
        </authorList>
    </citation>
    <scope>IDENTIFICATION</scope>
</reference>
<dbReference type="AlphaFoldDB" id="A0A8R1TSV7"/>
<dbReference type="Proteomes" id="UP000024404">
    <property type="component" value="Unassembled WGS sequence"/>
</dbReference>
<dbReference type="EnsemblMetazoa" id="OVOC3847.1">
    <property type="protein sequence ID" value="OVOC3847.1"/>
    <property type="gene ID" value="WBGene00240656"/>
</dbReference>
<reference evidence="2" key="1">
    <citation type="submission" date="2013-10" db="EMBL/GenBank/DDBJ databases">
        <title>Genome sequencing of Onchocerca volvulus.</title>
        <authorList>
            <person name="Cotton J."/>
            <person name="Tsai J."/>
            <person name="Stanley E."/>
            <person name="Tracey A."/>
            <person name="Holroyd N."/>
            <person name="Lustigman S."/>
            <person name="Berriman M."/>
        </authorList>
    </citation>
    <scope>NUCLEOTIDE SEQUENCE</scope>
</reference>
<evidence type="ECO:0000313" key="1">
    <source>
        <dbReference type="EnsemblMetazoa" id="OVOC3847.1"/>
    </source>
</evidence>
<protein>
    <submittedName>
        <fullName evidence="1">Uncharacterized protein</fullName>
    </submittedName>
</protein>
<keyword evidence="2" id="KW-1185">Reference proteome</keyword>
<accession>A0A8R1TSV7</accession>
<name>A0A8R1TSV7_ONCVO</name>
<dbReference type="EMBL" id="CMVM020000122">
    <property type="status" value="NOT_ANNOTATED_CDS"/>
    <property type="molecule type" value="Genomic_DNA"/>
</dbReference>
<sequence>MKRNVTLHKLLFYVRGMVSYTMKYHNNMATKFQNSWFSILQLILEEIQESISAVQ</sequence>
<organism evidence="1 2">
    <name type="scientific">Onchocerca volvulus</name>
    <dbReference type="NCBI Taxonomy" id="6282"/>
    <lineage>
        <taxon>Eukaryota</taxon>
        <taxon>Metazoa</taxon>
        <taxon>Ecdysozoa</taxon>
        <taxon>Nematoda</taxon>
        <taxon>Chromadorea</taxon>
        <taxon>Rhabditida</taxon>
        <taxon>Spirurina</taxon>
        <taxon>Spiruromorpha</taxon>
        <taxon>Filarioidea</taxon>
        <taxon>Onchocercidae</taxon>
        <taxon>Onchocerca</taxon>
    </lineage>
</organism>